<evidence type="ECO:0008006" key="8">
    <source>
        <dbReference type="Google" id="ProtNLM"/>
    </source>
</evidence>
<accession>A0A9P8IFG4</accession>
<protein>
    <recommendedName>
        <fullName evidence="8">Nucleolar protein 12</fullName>
    </recommendedName>
</protein>
<evidence type="ECO:0000256" key="3">
    <source>
        <dbReference type="ARBA" id="ARBA00023054"/>
    </source>
</evidence>
<dbReference type="Pfam" id="PF09805">
    <property type="entry name" value="Nop25"/>
    <property type="match status" value="1"/>
</dbReference>
<dbReference type="PANTHER" id="PTHR14577:SF0">
    <property type="entry name" value="NUCLEOLAR PROTEIN 12"/>
    <property type="match status" value="1"/>
</dbReference>
<feature type="region of interest" description="Disordered" evidence="5">
    <location>
        <begin position="34"/>
        <end position="55"/>
    </location>
</feature>
<proteinExistence type="inferred from homology"/>
<evidence type="ECO:0000256" key="1">
    <source>
        <dbReference type="ARBA" id="ARBA00004604"/>
    </source>
</evidence>
<dbReference type="PANTHER" id="PTHR14577">
    <property type="entry name" value="NUCLEOLAR PROTEIN 12"/>
    <property type="match status" value="1"/>
</dbReference>
<dbReference type="GO" id="GO:0005730">
    <property type="term" value="C:nucleolus"/>
    <property type="evidence" value="ECO:0007669"/>
    <property type="project" value="UniProtKB-SubCell"/>
</dbReference>
<evidence type="ECO:0000256" key="5">
    <source>
        <dbReference type="SAM" id="MobiDB-lite"/>
    </source>
</evidence>
<keyword evidence="7" id="KW-1185">Reference proteome</keyword>
<feature type="region of interest" description="Disordered" evidence="5">
    <location>
        <begin position="73"/>
        <end position="145"/>
    </location>
</feature>
<organism evidence="6 7">
    <name type="scientific">Trichoglossum hirsutum</name>
    <dbReference type="NCBI Taxonomy" id="265104"/>
    <lineage>
        <taxon>Eukaryota</taxon>
        <taxon>Fungi</taxon>
        <taxon>Dikarya</taxon>
        <taxon>Ascomycota</taxon>
        <taxon>Pezizomycotina</taxon>
        <taxon>Geoglossomycetes</taxon>
        <taxon>Geoglossales</taxon>
        <taxon>Geoglossaceae</taxon>
        <taxon>Trichoglossum</taxon>
    </lineage>
</organism>
<evidence type="ECO:0000256" key="4">
    <source>
        <dbReference type="ARBA" id="ARBA00023242"/>
    </source>
</evidence>
<name>A0A9P8IFG4_9PEZI</name>
<dbReference type="Proteomes" id="UP000750711">
    <property type="component" value="Unassembled WGS sequence"/>
</dbReference>
<evidence type="ECO:0000313" key="6">
    <source>
        <dbReference type="EMBL" id="KAH0551218.1"/>
    </source>
</evidence>
<keyword evidence="3" id="KW-0175">Coiled coil</keyword>
<evidence type="ECO:0000256" key="2">
    <source>
        <dbReference type="ARBA" id="ARBA00007175"/>
    </source>
</evidence>
<comment type="subcellular location">
    <subcellularLocation>
        <location evidence="1">Nucleus</location>
        <location evidence="1">Nucleolus</location>
    </subcellularLocation>
</comment>
<dbReference type="AlphaFoldDB" id="A0A9P8IFG4"/>
<dbReference type="InterPro" id="IPR019186">
    <property type="entry name" value="Nucleolar_protein_12"/>
</dbReference>
<keyword evidence="4" id="KW-0539">Nucleus</keyword>
<evidence type="ECO:0000313" key="7">
    <source>
        <dbReference type="Proteomes" id="UP000750711"/>
    </source>
</evidence>
<reference evidence="6" key="1">
    <citation type="submission" date="2021-03" db="EMBL/GenBank/DDBJ databases">
        <title>Comparative genomics and phylogenomic investigation of the class Geoglossomycetes provide insights into ecological specialization and systematics.</title>
        <authorList>
            <person name="Melie T."/>
            <person name="Pirro S."/>
            <person name="Miller A.N."/>
            <person name="Quandt A."/>
        </authorList>
    </citation>
    <scope>NUCLEOTIDE SEQUENCE</scope>
    <source>
        <strain evidence="6">CAQ_001_2017</strain>
    </source>
</reference>
<dbReference type="EMBL" id="JAGHQM010002123">
    <property type="protein sequence ID" value="KAH0551218.1"/>
    <property type="molecule type" value="Genomic_DNA"/>
</dbReference>
<comment type="caution">
    <text evidence="6">The sequence shown here is derived from an EMBL/GenBank/DDBJ whole genome shotgun (WGS) entry which is preliminary data.</text>
</comment>
<comment type="similarity">
    <text evidence="2">Belongs to the RRP17 family.</text>
</comment>
<dbReference type="GO" id="GO:0019843">
    <property type="term" value="F:rRNA binding"/>
    <property type="evidence" value="ECO:0007669"/>
    <property type="project" value="TreeGrafter"/>
</dbReference>
<gene>
    <name evidence="6" type="ORF">GP486_007468</name>
</gene>
<feature type="compositionally biased region" description="Basic and acidic residues" evidence="5">
    <location>
        <begin position="42"/>
        <end position="55"/>
    </location>
</feature>
<feature type="non-terminal residue" evidence="6">
    <location>
        <position position="145"/>
    </location>
</feature>
<sequence>MGPRTKRRKKDGSTVEEVVFDTSARADYLTGFHKRKQQRIKRAQEEAVRRSKAEKLTERKRLRELRREELKSHVEAVNAMLHQRDDGSDDGDDGGGSETSNNDREPEWTGFGESEDDEPPPQPLDREDEYVDEDRHTTVTVESID</sequence>